<dbReference type="EMBL" id="JAGPXD010000003">
    <property type="protein sequence ID" value="KAH7362415.1"/>
    <property type="molecule type" value="Genomic_DNA"/>
</dbReference>
<feature type="compositionally biased region" description="Low complexity" evidence="9">
    <location>
        <begin position="193"/>
        <end position="207"/>
    </location>
</feature>
<dbReference type="AlphaFoldDB" id="A0A8K0X544"/>
<dbReference type="Pfam" id="PF08528">
    <property type="entry name" value="Whi5"/>
    <property type="match status" value="1"/>
</dbReference>
<comment type="similarity">
    <text evidence="3">Belongs to the WHI5/NRM1 family.</text>
</comment>
<feature type="compositionally biased region" description="Low complexity" evidence="9">
    <location>
        <begin position="35"/>
        <end position="45"/>
    </location>
</feature>
<gene>
    <name evidence="10" type="ORF">B0T11DRAFT_280767</name>
</gene>
<feature type="region of interest" description="Disordered" evidence="9">
    <location>
        <begin position="81"/>
        <end position="220"/>
    </location>
</feature>
<dbReference type="GO" id="GO:0033309">
    <property type="term" value="C:SBF transcription complex"/>
    <property type="evidence" value="ECO:0007669"/>
    <property type="project" value="TreeGrafter"/>
</dbReference>
<keyword evidence="5" id="KW-0678">Repressor</keyword>
<feature type="compositionally biased region" description="Polar residues" evidence="9">
    <location>
        <begin position="81"/>
        <end position="104"/>
    </location>
</feature>
<evidence type="ECO:0000256" key="7">
    <source>
        <dbReference type="ARBA" id="ARBA00023163"/>
    </source>
</evidence>
<feature type="compositionally biased region" description="Polar residues" evidence="9">
    <location>
        <begin position="146"/>
        <end position="158"/>
    </location>
</feature>
<dbReference type="OrthoDB" id="2359117at2759"/>
<dbReference type="InterPro" id="IPR013734">
    <property type="entry name" value="TF_Nrm1/Whi5"/>
</dbReference>
<feature type="compositionally biased region" description="Low complexity" evidence="9">
    <location>
        <begin position="168"/>
        <end position="185"/>
    </location>
</feature>
<protein>
    <submittedName>
        <fullName evidence="10">Uncharacterized protein</fullName>
    </submittedName>
</protein>
<organism evidence="10 11">
    <name type="scientific">Plectosphaerella cucumerina</name>
    <dbReference type="NCBI Taxonomy" id="40658"/>
    <lineage>
        <taxon>Eukaryota</taxon>
        <taxon>Fungi</taxon>
        <taxon>Dikarya</taxon>
        <taxon>Ascomycota</taxon>
        <taxon>Pezizomycotina</taxon>
        <taxon>Sordariomycetes</taxon>
        <taxon>Hypocreomycetidae</taxon>
        <taxon>Glomerellales</taxon>
        <taxon>Plectosphaerellaceae</taxon>
        <taxon>Plectosphaerella</taxon>
    </lineage>
</organism>
<evidence type="ECO:0000313" key="11">
    <source>
        <dbReference type="Proteomes" id="UP000813385"/>
    </source>
</evidence>
<dbReference type="InterPro" id="IPR039198">
    <property type="entry name" value="Srl3/Whi5"/>
</dbReference>
<reference evidence="10" key="1">
    <citation type="journal article" date="2021" name="Nat. Commun.">
        <title>Genetic determinants of endophytism in the Arabidopsis root mycobiome.</title>
        <authorList>
            <person name="Mesny F."/>
            <person name="Miyauchi S."/>
            <person name="Thiergart T."/>
            <person name="Pickel B."/>
            <person name="Atanasova L."/>
            <person name="Karlsson M."/>
            <person name="Huettel B."/>
            <person name="Barry K.W."/>
            <person name="Haridas S."/>
            <person name="Chen C."/>
            <person name="Bauer D."/>
            <person name="Andreopoulos W."/>
            <person name="Pangilinan J."/>
            <person name="LaButti K."/>
            <person name="Riley R."/>
            <person name="Lipzen A."/>
            <person name="Clum A."/>
            <person name="Drula E."/>
            <person name="Henrissat B."/>
            <person name="Kohler A."/>
            <person name="Grigoriev I.V."/>
            <person name="Martin F.M."/>
            <person name="Hacquard S."/>
        </authorList>
    </citation>
    <scope>NUCLEOTIDE SEQUENCE</scope>
    <source>
        <strain evidence="10">MPI-CAGE-AT-0016</strain>
    </source>
</reference>
<evidence type="ECO:0000256" key="3">
    <source>
        <dbReference type="ARBA" id="ARBA00006922"/>
    </source>
</evidence>
<dbReference type="PANTHER" id="PTHR28246:SF1">
    <property type="entry name" value="G1-SPECIFIC TRANSCRIPTIONAL REPRESSOR WHI5-RELATED"/>
    <property type="match status" value="1"/>
</dbReference>
<evidence type="ECO:0000256" key="1">
    <source>
        <dbReference type="ARBA" id="ARBA00004123"/>
    </source>
</evidence>
<dbReference type="GO" id="GO:0003712">
    <property type="term" value="F:transcription coregulator activity"/>
    <property type="evidence" value="ECO:0007669"/>
    <property type="project" value="TreeGrafter"/>
</dbReference>
<evidence type="ECO:0000256" key="9">
    <source>
        <dbReference type="SAM" id="MobiDB-lite"/>
    </source>
</evidence>
<accession>A0A8K0X544</accession>
<dbReference type="GO" id="GO:0000082">
    <property type="term" value="P:G1/S transition of mitotic cell cycle"/>
    <property type="evidence" value="ECO:0007669"/>
    <property type="project" value="InterPro"/>
</dbReference>
<dbReference type="PANTHER" id="PTHR28246">
    <property type="entry name" value="G1-SPECIFIC TRANSCRIPTIONAL REPRESSOR WHI5-RELATED"/>
    <property type="match status" value="1"/>
</dbReference>
<keyword evidence="11" id="KW-1185">Reference proteome</keyword>
<keyword evidence="4" id="KW-0963">Cytoplasm</keyword>
<name>A0A8K0X544_9PEZI</name>
<proteinExistence type="inferred from homology"/>
<feature type="region of interest" description="Disordered" evidence="9">
    <location>
        <begin position="371"/>
        <end position="395"/>
    </location>
</feature>
<dbReference type="Proteomes" id="UP000813385">
    <property type="component" value="Unassembled WGS sequence"/>
</dbReference>
<evidence type="ECO:0000313" key="10">
    <source>
        <dbReference type="EMBL" id="KAH7362415.1"/>
    </source>
</evidence>
<comment type="subcellular location">
    <subcellularLocation>
        <location evidence="2">Cytoplasm</location>
    </subcellularLocation>
    <subcellularLocation>
        <location evidence="1">Nucleus</location>
    </subcellularLocation>
</comment>
<keyword evidence="7" id="KW-0804">Transcription</keyword>
<evidence type="ECO:0000256" key="2">
    <source>
        <dbReference type="ARBA" id="ARBA00004496"/>
    </source>
</evidence>
<feature type="compositionally biased region" description="Basic and acidic residues" evidence="9">
    <location>
        <begin position="386"/>
        <end position="395"/>
    </location>
</feature>
<dbReference type="GO" id="GO:0005737">
    <property type="term" value="C:cytoplasm"/>
    <property type="evidence" value="ECO:0007669"/>
    <property type="project" value="UniProtKB-SubCell"/>
</dbReference>
<evidence type="ECO:0000256" key="6">
    <source>
        <dbReference type="ARBA" id="ARBA00023015"/>
    </source>
</evidence>
<feature type="region of interest" description="Disordered" evidence="9">
    <location>
        <begin position="250"/>
        <end position="336"/>
    </location>
</feature>
<evidence type="ECO:0000256" key="5">
    <source>
        <dbReference type="ARBA" id="ARBA00022491"/>
    </source>
</evidence>
<evidence type="ECO:0000256" key="8">
    <source>
        <dbReference type="ARBA" id="ARBA00023242"/>
    </source>
</evidence>
<feature type="compositionally biased region" description="Low complexity" evidence="9">
    <location>
        <begin position="115"/>
        <end position="129"/>
    </location>
</feature>
<evidence type="ECO:0000256" key="4">
    <source>
        <dbReference type="ARBA" id="ARBA00022490"/>
    </source>
</evidence>
<sequence>MDASDATAPSRKRMADGEVKDTNMSPVRGGHSRNTSTVSVASTTTSTIGELSSDLKTRLSYAMVKLNHGWQSHSIDEVESMASQAVSPTSTNSTLPGRTASSASPRLAVNGRNGPASATTPSSNPSPATYESFWRDNAHPTRRGHNSASPPSSAQNGLTLAPPVTIQPAARPLANPRNPRRNSNPHYTPTLLSHSQSASPQTPAQSSYRGPPRAGMRNVDPVLFSPHQNVREQDAAESLLFMSSPGNSGNMKHGYVPAGLSSSQPLPGRHALPTSQPRKGLPSGKPTPKRVGFEMSPSSVSDMDIDGSPQVRTPRGPPARRRINGGSFAGPYSPGHRGHLSLPTGLGGGHGRSRPQLADEEIERMLDRVVQGENDSSDDEEIQIPPRREGAGIVG</sequence>
<keyword evidence="6" id="KW-0805">Transcription regulation</keyword>
<feature type="region of interest" description="Disordered" evidence="9">
    <location>
        <begin position="1"/>
        <end position="45"/>
    </location>
</feature>
<comment type="caution">
    <text evidence="10">The sequence shown here is derived from an EMBL/GenBank/DDBJ whole genome shotgun (WGS) entry which is preliminary data.</text>
</comment>
<keyword evidence="8" id="KW-0539">Nucleus</keyword>